<dbReference type="EMBL" id="CATOUU010001005">
    <property type="protein sequence ID" value="CAI9966312.1"/>
    <property type="molecule type" value="Genomic_DNA"/>
</dbReference>
<reference evidence="1" key="1">
    <citation type="submission" date="2023-06" db="EMBL/GenBank/DDBJ databases">
        <authorList>
            <person name="Kurt Z."/>
        </authorList>
    </citation>
    <scope>NUCLEOTIDE SEQUENCE</scope>
</reference>
<organism evidence="1">
    <name type="scientific">Hexamita inflata</name>
    <dbReference type="NCBI Taxonomy" id="28002"/>
    <lineage>
        <taxon>Eukaryota</taxon>
        <taxon>Metamonada</taxon>
        <taxon>Diplomonadida</taxon>
        <taxon>Hexamitidae</taxon>
        <taxon>Hexamitinae</taxon>
        <taxon>Hexamita</taxon>
    </lineage>
</organism>
<comment type="caution">
    <text evidence="1">The sequence shown here is derived from an EMBL/GenBank/DDBJ whole genome shotgun (WGS) entry which is preliminary data.</text>
</comment>
<evidence type="ECO:0000313" key="1">
    <source>
        <dbReference type="EMBL" id="CAI9966312.1"/>
    </source>
</evidence>
<proteinExistence type="predicted"/>
<accession>A0AA86UVC9</accession>
<dbReference type="EMBL" id="CAXDID020000432">
    <property type="protein sequence ID" value="CAL6091001.1"/>
    <property type="molecule type" value="Genomic_DNA"/>
</dbReference>
<gene>
    <name evidence="1" type="ORF">HINF_LOCUS53957</name>
    <name evidence="2" type="ORF">HINF_LOCUS65577</name>
</gene>
<evidence type="ECO:0000313" key="3">
    <source>
        <dbReference type="Proteomes" id="UP001642409"/>
    </source>
</evidence>
<name>A0AA86UVC9_9EUKA</name>
<sequence>MFYCYSGAAGDWPSLQIIKCSFMSINNTSNVVSHTNFIPKHSSCGPWKTNCTRNEMTKLSRQSSQITCDLYLDYLNIELQYISINSEVAVIPFQTQKQSVSDYKLRFCYNMNSIHQQYYNHIV</sequence>
<evidence type="ECO:0000313" key="2">
    <source>
        <dbReference type="EMBL" id="CAL6091001.1"/>
    </source>
</evidence>
<dbReference type="Proteomes" id="UP001642409">
    <property type="component" value="Unassembled WGS sequence"/>
</dbReference>
<keyword evidence="3" id="KW-1185">Reference proteome</keyword>
<dbReference type="AlphaFoldDB" id="A0AA86UVC9"/>
<protein>
    <submittedName>
        <fullName evidence="2">Hypothetical_protein</fullName>
    </submittedName>
</protein>
<reference evidence="2 3" key="2">
    <citation type="submission" date="2024-07" db="EMBL/GenBank/DDBJ databases">
        <authorList>
            <person name="Akdeniz Z."/>
        </authorList>
    </citation>
    <scope>NUCLEOTIDE SEQUENCE [LARGE SCALE GENOMIC DNA]</scope>
</reference>